<organism evidence="1 2">
    <name type="scientific">Liparis tanakae</name>
    <name type="common">Tanaka's snailfish</name>
    <dbReference type="NCBI Taxonomy" id="230148"/>
    <lineage>
        <taxon>Eukaryota</taxon>
        <taxon>Metazoa</taxon>
        <taxon>Chordata</taxon>
        <taxon>Craniata</taxon>
        <taxon>Vertebrata</taxon>
        <taxon>Euteleostomi</taxon>
        <taxon>Actinopterygii</taxon>
        <taxon>Neopterygii</taxon>
        <taxon>Teleostei</taxon>
        <taxon>Neoteleostei</taxon>
        <taxon>Acanthomorphata</taxon>
        <taxon>Eupercaria</taxon>
        <taxon>Perciformes</taxon>
        <taxon>Cottioidei</taxon>
        <taxon>Cottales</taxon>
        <taxon>Liparidae</taxon>
        <taxon>Liparis</taxon>
    </lineage>
</organism>
<name>A0A4Z2FJM2_9TELE</name>
<reference evidence="1 2" key="1">
    <citation type="submission" date="2019-03" db="EMBL/GenBank/DDBJ databases">
        <title>First draft genome of Liparis tanakae, snailfish: a comprehensive survey of snailfish specific genes.</title>
        <authorList>
            <person name="Kim W."/>
            <person name="Song I."/>
            <person name="Jeong J.-H."/>
            <person name="Kim D."/>
            <person name="Kim S."/>
            <person name="Ryu S."/>
            <person name="Song J.Y."/>
            <person name="Lee S.K."/>
        </authorList>
    </citation>
    <scope>NUCLEOTIDE SEQUENCE [LARGE SCALE GENOMIC DNA]</scope>
    <source>
        <tissue evidence="1">Muscle</tissue>
    </source>
</reference>
<gene>
    <name evidence="1" type="ORF">EYF80_048663</name>
</gene>
<evidence type="ECO:0000313" key="1">
    <source>
        <dbReference type="EMBL" id="TNN41175.1"/>
    </source>
</evidence>
<accession>A0A4Z2FJM2</accession>
<sequence length="95" mass="11307">MRRREEAQWKPARLCTTASEPLSTAGLRNEPRKQVNIIWATDYRRLQKVEPLLAEHFPHRMEFIVRAERTQLSPDPPKRRQHAILRTSRARILID</sequence>
<evidence type="ECO:0000313" key="2">
    <source>
        <dbReference type="Proteomes" id="UP000314294"/>
    </source>
</evidence>
<comment type="caution">
    <text evidence="1">The sequence shown here is derived from an EMBL/GenBank/DDBJ whole genome shotgun (WGS) entry which is preliminary data.</text>
</comment>
<protein>
    <submittedName>
        <fullName evidence="1">Uncharacterized protein</fullName>
    </submittedName>
</protein>
<proteinExistence type="predicted"/>
<dbReference type="Proteomes" id="UP000314294">
    <property type="component" value="Unassembled WGS sequence"/>
</dbReference>
<keyword evidence="2" id="KW-1185">Reference proteome</keyword>
<dbReference type="EMBL" id="SRLO01001129">
    <property type="protein sequence ID" value="TNN41175.1"/>
    <property type="molecule type" value="Genomic_DNA"/>
</dbReference>
<dbReference type="AlphaFoldDB" id="A0A4Z2FJM2"/>